<keyword evidence="2" id="KW-1185">Reference proteome</keyword>
<evidence type="ECO:0000313" key="2">
    <source>
        <dbReference type="Proteomes" id="UP000549617"/>
    </source>
</evidence>
<name>A0A7W9AF28_9SPHN</name>
<evidence type="ECO:0000313" key="1">
    <source>
        <dbReference type="EMBL" id="MBB5684279.1"/>
    </source>
</evidence>
<proteinExistence type="predicted"/>
<dbReference type="AlphaFoldDB" id="A0A7W9AF28"/>
<sequence length="143" mass="15319">MTALLGRYWPHLAIAAAVLFGVWWIYSSGAAAAERKAAHRQLVGEVLEQKRLRRIESAFADGLAKVDQALAARIAAIDVTERTIIQPKIEREIIRESRLSDPAAGLTDGLRAAINAARWQSTCAPGPDGGLVCALPPAEPAGR</sequence>
<protein>
    <submittedName>
        <fullName evidence="1">Uncharacterized protein</fullName>
    </submittedName>
</protein>
<gene>
    <name evidence="1" type="ORF">FHS49_000270</name>
</gene>
<accession>A0A7W9AF28</accession>
<dbReference type="RefSeq" id="WP_184014518.1">
    <property type="nucleotide sequence ID" value="NZ_JACIJC010000001.1"/>
</dbReference>
<dbReference type="EMBL" id="JACIJC010000001">
    <property type="protein sequence ID" value="MBB5684279.1"/>
    <property type="molecule type" value="Genomic_DNA"/>
</dbReference>
<organism evidence="1 2">
    <name type="scientific">Sphingobium boeckii</name>
    <dbReference type="NCBI Taxonomy" id="1082345"/>
    <lineage>
        <taxon>Bacteria</taxon>
        <taxon>Pseudomonadati</taxon>
        <taxon>Pseudomonadota</taxon>
        <taxon>Alphaproteobacteria</taxon>
        <taxon>Sphingomonadales</taxon>
        <taxon>Sphingomonadaceae</taxon>
        <taxon>Sphingobium</taxon>
    </lineage>
</organism>
<dbReference type="Proteomes" id="UP000549617">
    <property type="component" value="Unassembled WGS sequence"/>
</dbReference>
<reference evidence="1 2" key="1">
    <citation type="submission" date="2020-08" db="EMBL/GenBank/DDBJ databases">
        <title>Genomic Encyclopedia of Type Strains, Phase IV (KMG-IV): sequencing the most valuable type-strain genomes for metagenomic binning, comparative biology and taxonomic classification.</title>
        <authorList>
            <person name="Goeker M."/>
        </authorList>
    </citation>
    <scope>NUCLEOTIDE SEQUENCE [LARGE SCALE GENOMIC DNA]</scope>
    <source>
        <strain evidence="1 2">DSM 25079</strain>
    </source>
</reference>
<comment type="caution">
    <text evidence="1">The sequence shown here is derived from an EMBL/GenBank/DDBJ whole genome shotgun (WGS) entry which is preliminary data.</text>
</comment>